<evidence type="ECO:0000313" key="18">
    <source>
        <dbReference type="Proteomes" id="UP000016665"/>
    </source>
</evidence>
<evidence type="ECO:0000256" key="5">
    <source>
        <dbReference type="ARBA" id="ARBA00022475"/>
    </source>
</evidence>
<keyword evidence="5" id="KW-1003">Cell membrane</keyword>
<dbReference type="GO" id="GO:0051402">
    <property type="term" value="P:neuron apoptotic process"/>
    <property type="evidence" value="ECO:0007669"/>
    <property type="project" value="Ensembl"/>
</dbReference>
<keyword evidence="18" id="KW-1185">Reference proteome</keyword>
<evidence type="ECO:0000256" key="15">
    <source>
        <dbReference type="SAM" id="MobiDB-lite"/>
    </source>
</evidence>
<dbReference type="GO" id="GO:0006457">
    <property type="term" value="P:protein folding"/>
    <property type="evidence" value="ECO:0007669"/>
    <property type="project" value="Ensembl"/>
</dbReference>
<reference evidence="17" key="3">
    <citation type="submission" date="2025-09" db="UniProtKB">
        <authorList>
            <consortium name="Ensembl"/>
        </authorList>
    </citation>
    <scope>IDENTIFICATION</scope>
</reference>
<protein>
    <recommendedName>
        <fullName evidence="13">DnaJ homolog subfamily C member 5</fullName>
    </recommendedName>
    <alternativeName>
        <fullName evidence="14">Cysteine string protein</fullName>
    </alternativeName>
</protein>
<dbReference type="PANTHER" id="PTHR44027:SF1">
    <property type="entry name" value="DNAJ HOMOLOG SUBFAMILY C MEMBER 5"/>
    <property type="match status" value="1"/>
</dbReference>
<dbReference type="Pfam" id="PF00226">
    <property type="entry name" value="DnaJ"/>
    <property type="match status" value="1"/>
</dbReference>
<dbReference type="GO" id="GO:0042584">
    <property type="term" value="C:chromaffin granule membrane"/>
    <property type="evidence" value="ECO:0007669"/>
    <property type="project" value="UniProtKB-SubCell"/>
</dbReference>
<evidence type="ECO:0000256" key="9">
    <source>
        <dbReference type="ARBA" id="ARBA00023186"/>
    </source>
</evidence>
<keyword evidence="8" id="KW-0564">Palmitate</keyword>
<name>A0A803W3G2_FICAL</name>
<dbReference type="SUPFAM" id="SSF46565">
    <property type="entry name" value="Chaperone J-domain"/>
    <property type="match status" value="1"/>
</dbReference>
<proteinExistence type="predicted"/>
<feature type="compositionally biased region" description="Polar residues" evidence="15">
    <location>
        <begin position="229"/>
        <end position="241"/>
    </location>
</feature>
<dbReference type="InterPro" id="IPR036869">
    <property type="entry name" value="J_dom_sf"/>
</dbReference>
<accession>A0A803W3G2</accession>
<dbReference type="Ensembl" id="ENSFALT00000027434.1">
    <property type="protein sequence ID" value="ENSFALP00000029518.1"/>
    <property type="gene ID" value="ENSFALG00000005974.2"/>
</dbReference>
<reference evidence="17" key="2">
    <citation type="submission" date="2025-08" db="UniProtKB">
        <authorList>
            <consortium name="Ensembl"/>
        </authorList>
    </citation>
    <scope>IDENTIFICATION</scope>
</reference>
<sequence length="251" mass="28281">DSCRHIQVLAHIFVLCLSKHFPTAKLTCNCLQTPPVFLIYVTLWSFSVGGQVPFVVEENCQHVAPCHFSTWEHVFSLHKEIFSQLFLLRKLALKYHPDKNPDNPEAAEKFKEINNAHAILTDATKRNIYDKYGSLGLYVAEQFGEENVNTYFVLSSWWAKALFVFCGLITGCYCCCCLCCCCNCCCGKCKPKPPEGEEQEFYVSPEDLEAQLQSDEREASDAPIVIQPASATETTQLTADSHPSYHTDGFN</sequence>
<comment type="subcellular location">
    <subcellularLocation>
        <location evidence="2">Cell membrane</location>
    </subcellularLocation>
    <subcellularLocation>
        <location evidence="3">Cytoplasm</location>
        <location evidence="3">Cytosol</location>
    </subcellularLocation>
    <subcellularLocation>
        <location evidence="12">Cytoplasmic vesicle</location>
        <location evidence="12">Secretory vesicle</location>
        <location evidence="12">Chromaffin granule membrane</location>
    </subcellularLocation>
    <subcellularLocation>
        <location evidence="1">Melanosome</location>
    </subcellularLocation>
    <subcellularLocation>
        <location evidence="4">Membrane</location>
        <topology evidence="4">Lipid-anchor</topology>
    </subcellularLocation>
</comment>
<keyword evidence="11" id="KW-0968">Cytoplasmic vesicle</keyword>
<feature type="region of interest" description="Disordered" evidence="15">
    <location>
        <begin position="212"/>
        <end position="251"/>
    </location>
</feature>
<evidence type="ECO:0000256" key="1">
    <source>
        <dbReference type="ARBA" id="ARBA00004223"/>
    </source>
</evidence>
<evidence type="ECO:0000256" key="2">
    <source>
        <dbReference type="ARBA" id="ARBA00004236"/>
    </source>
</evidence>
<evidence type="ECO:0000256" key="14">
    <source>
        <dbReference type="ARBA" id="ARBA00042238"/>
    </source>
</evidence>
<evidence type="ECO:0000259" key="16">
    <source>
        <dbReference type="PROSITE" id="PS50076"/>
    </source>
</evidence>
<dbReference type="InterPro" id="IPR018253">
    <property type="entry name" value="DnaJ_domain_CS"/>
</dbReference>
<evidence type="ECO:0000313" key="17">
    <source>
        <dbReference type="Ensembl" id="ENSFALP00000029518.1"/>
    </source>
</evidence>
<gene>
    <name evidence="17" type="primary">DNAJC5</name>
</gene>
<dbReference type="Proteomes" id="UP000016665">
    <property type="component" value="Chromosome 20"/>
</dbReference>
<keyword evidence="9" id="KW-0143">Chaperone</keyword>
<keyword evidence="6" id="KW-0963">Cytoplasm</keyword>
<dbReference type="GO" id="GO:0031594">
    <property type="term" value="C:neuromuscular junction"/>
    <property type="evidence" value="ECO:0007669"/>
    <property type="project" value="Ensembl"/>
</dbReference>
<evidence type="ECO:0000256" key="10">
    <source>
        <dbReference type="ARBA" id="ARBA00023288"/>
    </source>
</evidence>
<evidence type="ECO:0000256" key="8">
    <source>
        <dbReference type="ARBA" id="ARBA00023139"/>
    </source>
</evidence>
<dbReference type="InterPro" id="IPR051434">
    <property type="entry name" value="DnaJ_C_subfamily_member5"/>
</dbReference>
<evidence type="ECO:0000256" key="11">
    <source>
        <dbReference type="ARBA" id="ARBA00023329"/>
    </source>
</evidence>
<evidence type="ECO:0000256" key="13">
    <source>
        <dbReference type="ARBA" id="ARBA00039411"/>
    </source>
</evidence>
<dbReference type="GeneTree" id="ENSGT00940000155597"/>
<dbReference type="Gene3D" id="1.10.287.110">
    <property type="entry name" value="DnaJ domain"/>
    <property type="match status" value="1"/>
</dbReference>
<keyword evidence="10" id="KW-0449">Lipoprotein</keyword>
<organism evidence="17 18">
    <name type="scientific">Ficedula albicollis</name>
    <name type="common">Collared flycatcher</name>
    <name type="synonym">Muscicapa albicollis</name>
    <dbReference type="NCBI Taxonomy" id="59894"/>
    <lineage>
        <taxon>Eukaryota</taxon>
        <taxon>Metazoa</taxon>
        <taxon>Chordata</taxon>
        <taxon>Craniata</taxon>
        <taxon>Vertebrata</taxon>
        <taxon>Euteleostomi</taxon>
        <taxon>Archelosauria</taxon>
        <taxon>Archosauria</taxon>
        <taxon>Dinosauria</taxon>
        <taxon>Saurischia</taxon>
        <taxon>Theropoda</taxon>
        <taxon>Coelurosauria</taxon>
        <taxon>Aves</taxon>
        <taxon>Neognathae</taxon>
        <taxon>Neoaves</taxon>
        <taxon>Telluraves</taxon>
        <taxon>Australaves</taxon>
        <taxon>Passeriformes</taxon>
        <taxon>Muscicapidae</taxon>
        <taxon>Ficedula</taxon>
    </lineage>
</organism>
<dbReference type="GO" id="GO:0098693">
    <property type="term" value="P:regulation of synaptic vesicle cycle"/>
    <property type="evidence" value="ECO:0007669"/>
    <property type="project" value="Ensembl"/>
</dbReference>
<dbReference type="GO" id="GO:0008021">
    <property type="term" value="C:synaptic vesicle"/>
    <property type="evidence" value="ECO:0007669"/>
    <property type="project" value="Ensembl"/>
</dbReference>
<keyword evidence="7" id="KW-0472">Membrane</keyword>
<dbReference type="AlphaFoldDB" id="A0A803W3G2"/>
<dbReference type="SMART" id="SM00271">
    <property type="entry name" value="DnaJ"/>
    <property type="match status" value="1"/>
</dbReference>
<evidence type="ECO:0000256" key="7">
    <source>
        <dbReference type="ARBA" id="ARBA00023136"/>
    </source>
</evidence>
<dbReference type="PRINTS" id="PR00625">
    <property type="entry name" value="JDOMAIN"/>
</dbReference>
<dbReference type="PANTHER" id="PTHR44027">
    <property type="entry name" value="DNAJ HOMOLOG SUBFAMILY C MEMBER 5 HOMOLOG"/>
    <property type="match status" value="1"/>
</dbReference>
<dbReference type="PROSITE" id="PS50076">
    <property type="entry name" value="DNAJ_2"/>
    <property type="match status" value="1"/>
</dbReference>
<dbReference type="GO" id="GO:0043524">
    <property type="term" value="P:negative regulation of neuron apoptotic process"/>
    <property type="evidence" value="ECO:0007669"/>
    <property type="project" value="Ensembl"/>
</dbReference>
<dbReference type="CDD" id="cd06257">
    <property type="entry name" value="DnaJ"/>
    <property type="match status" value="1"/>
</dbReference>
<feature type="domain" description="J" evidence="16">
    <location>
        <begin position="67"/>
        <end position="133"/>
    </location>
</feature>
<dbReference type="GO" id="GO:0042470">
    <property type="term" value="C:melanosome"/>
    <property type="evidence" value="ECO:0007669"/>
    <property type="project" value="UniProtKB-SubCell"/>
</dbReference>
<reference evidence="17 18" key="1">
    <citation type="journal article" date="2012" name="Nature">
        <title>The genomic landscape of species divergence in Ficedula flycatchers.</title>
        <authorList>
            <person name="Ellegren H."/>
            <person name="Smeds L."/>
            <person name="Burri R."/>
            <person name="Olason P.I."/>
            <person name="Backstrom N."/>
            <person name="Kawakami T."/>
            <person name="Kunstner A."/>
            <person name="Makinen H."/>
            <person name="Nadachowska-Brzyska K."/>
            <person name="Qvarnstrom A."/>
            <person name="Uebbing S."/>
            <person name="Wolf J.B."/>
        </authorList>
    </citation>
    <scope>NUCLEOTIDE SEQUENCE [LARGE SCALE GENOMIC DNA]</scope>
</reference>
<dbReference type="GO" id="GO:0005829">
    <property type="term" value="C:cytosol"/>
    <property type="evidence" value="ECO:0007669"/>
    <property type="project" value="UniProtKB-SubCell"/>
</dbReference>
<evidence type="ECO:0000256" key="6">
    <source>
        <dbReference type="ARBA" id="ARBA00022490"/>
    </source>
</evidence>
<evidence type="ECO:0000256" key="4">
    <source>
        <dbReference type="ARBA" id="ARBA00004635"/>
    </source>
</evidence>
<evidence type="ECO:0000256" key="12">
    <source>
        <dbReference type="ARBA" id="ARBA00037792"/>
    </source>
</evidence>
<dbReference type="PROSITE" id="PS00636">
    <property type="entry name" value="DNAJ_1"/>
    <property type="match status" value="1"/>
</dbReference>
<dbReference type="GO" id="GO:0005886">
    <property type="term" value="C:plasma membrane"/>
    <property type="evidence" value="ECO:0007669"/>
    <property type="project" value="UniProtKB-SubCell"/>
</dbReference>
<dbReference type="InterPro" id="IPR001623">
    <property type="entry name" value="DnaJ_domain"/>
</dbReference>
<evidence type="ECO:0000256" key="3">
    <source>
        <dbReference type="ARBA" id="ARBA00004514"/>
    </source>
</evidence>